<sequence length="165" mass="17525">MNVVRAVALMIAVVSVGVASGQTLYKLIDKNGKITYSESPPKNFDGKVIRMDIDPNANSATLTKPGGGEGGGAASIKGDLKKAESKRKAAAERAAGLRTELEDAKKELEEARANPGEENITYAGIAGKGTKPVLTEAYQEKLAVMEKNVKLLEKQLAEAERDARL</sequence>
<evidence type="ECO:0000313" key="3">
    <source>
        <dbReference type="EMBL" id="QJR13904.1"/>
    </source>
</evidence>
<dbReference type="EMBL" id="CP053073">
    <property type="protein sequence ID" value="QJR13904.1"/>
    <property type="molecule type" value="Genomic_DNA"/>
</dbReference>
<gene>
    <name evidence="3" type="ORF">DSM104440_00694</name>
</gene>
<dbReference type="AlphaFoldDB" id="A0A6M4H5W5"/>
<feature type="domain" description="DUF4124" evidence="2">
    <location>
        <begin position="17"/>
        <end position="59"/>
    </location>
</feature>
<accession>A0A6M4H5W5</accession>
<evidence type="ECO:0000256" key="1">
    <source>
        <dbReference type="SAM" id="MobiDB-lite"/>
    </source>
</evidence>
<dbReference type="InParanoid" id="A0A6M4H5W5"/>
<dbReference type="Proteomes" id="UP000503096">
    <property type="component" value="Chromosome"/>
</dbReference>
<keyword evidence="4" id="KW-1185">Reference proteome</keyword>
<feature type="region of interest" description="Disordered" evidence="1">
    <location>
        <begin position="59"/>
        <end position="79"/>
    </location>
</feature>
<dbReference type="InterPro" id="IPR025392">
    <property type="entry name" value="DUF4124"/>
</dbReference>
<name>A0A6M4H5W5_9PROT</name>
<dbReference type="Pfam" id="PF13511">
    <property type="entry name" value="DUF4124"/>
    <property type="match status" value="1"/>
</dbReference>
<protein>
    <recommendedName>
        <fullName evidence="2">DUF4124 domain-containing protein</fullName>
    </recommendedName>
</protein>
<dbReference type="RefSeq" id="WP_171160641.1">
    <property type="nucleotide sequence ID" value="NZ_CP053073.1"/>
</dbReference>
<evidence type="ECO:0000259" key="2">
    <source>
        <dbReference type="Pfam" id="PF13511"/>
    </source>
</evidence>
<dbReference type="KEGG" id="upl:DSM104440_00694"/>
<organism evidence="3 4">
    <name type="scientific">Usitatibacter palustris</name>
    <dbReference type="NCBI Taxonomy" id="2732487"/>
    <lineage>
        <taxon>Bacteria</taxon>
        <taxon>Pseudomonadati</taxon>
        <taxon>Pseudomonadota</taxon>
        <taxon>Betaproteobacteria</taxon>
        <taxon>Nitrosomonadales</taxon>
        <taxon>Usitatibacteraceae</taxon>
        <taxon>Usitatibacter</taxon>
    </lineage>
</organism>
<proteinExistence type="predicted"/>
<evidence type="ECO:0000313" key="4">
    <source>
        <dbReference type="Proteomes" id="UP000503096"/>
    </source>
</evidence>
<reference evidence="3 4" key="1">
    <citation type="submission" date="2020-04" db="EMBL/GenBank/DDBJ databases">
        <title>Usitatibacter rugosus gen. nov., sp. nov. and Usitatibacter palustris sp. nov., novel members of Usitatibacteraceae fam. nov. within the order Nitrosomonadales isolated from soil.</title>
        <authorList>
            <person name="Huber K.J."/>
            <person name="Neumann-Schaal M."/>
            <person name="Geppert A."/>
            <person name="Luckner M."/>
            <person name="Wanner G."/>
            <person name="Overmann J."/>
        </authorList>
    </citation>
    <scope>NUCLEOTIDE SEQUENCE [LARGE SCALE GENOMIC DNA]</scope>
    <source>
        <strain evidence="3 4">Swamp67</strain>
    </source>
</reference>